<dbReference type="InterPro" id="IPR029058">
    <property type="entry name" value="AB_hydrolase_fold"/>
</dbReference>
<name>A0ABU5QKE9_9BACT</name>
<evidence type="ECO:0000313" key="1">
    <source>
        <dbReference type="EMBL" id="MEA5257309.1"/>
    </source>
</evidence>
<comment type="caution">
    <text evidence="1">The sequence shown here is derived from an EMBL/GenBank/DDBJ whole genome shotgun (WGS) entry which is preliminary data.</text>
</comment>
<evidence type="ECO:0008006" key="3">
    <source>
        <dbReference type="Google" id="ProtNLM"/>
    </source>
</evidence>
<proteinExistence type="predicted"/>
<reference evidence="1 2" key="1">
    <citation type="submission" date="2023-12" db="EMBL/GenBank/DDBJ databases">
        <title>Novel species of the genus Arcicella isolated from rivers.</title>
        <authorList>
            <person name="Lu H."/>
        </authorList>
    </citation>
    <scope>NUCLEOTIDE SEQUENCE [LARGE SCALE GENOMIC DNA]</scope>
    <source>
        <strain evidence="1 2">LMG 21963</strain>
    </source>
</reference>
<dbReference type="Proteomes" id="UP001304671">
    <property type="component" value="Unassembled WGS sequence"/>
</dbReference>
<keyword evidence="2" id="KW-1185">Reference proteome</keyword>
<organism evidence="1 2">
    <name type="scientific">Arcicella aquatica</name>
    <dbReference type="NCBI Taxonomy" id="217141"/>
    <lineage>
        <taxon>Bacteria</taxon>
        <taxon>Pseudomonadati</taxon>
        <taxon>Bacteroidota</taxon>
        <taxon>Cytophagia</taxon>
        <taxon>Cytophagales</taxon>
        <taxon>Flectobacillaceae</taxon>
        <taxon>Arcicella</taxon>
    </lineage>
</organism>
<gene>
    <name evidence="1" type="ORF">VB264_05905</name>
</gene>
<evidence type="ECO:0000313" key="2">
    <source>
        <dbReference type="Proteomes" id="UP001304671"/>
    </source>
</evidence>
<dbReference type="RefSeq" id="WP_323247602.1">
    <property type="nucleotide sequence ID" value="NZ_JAYFUL010000006.1"/>
</dbReference>
<dbReference type="SUPFAM" id="SSF53474">
    <property type="entry name" value="alpha/beta-Hydrolases"/>
    <property type="match status" value="1"/>
</dbReference>
<accession>A0ABU5QKE9</accession>
<dbReference type="PROSITE" id="PS51257">
    <property type="entry name" value="PROKAR_LIPOPROTEIN"/>
    <property type="match status" value="1"/>
</dbReference>
<protein>
    <recommendedName>
        <fullName evidence="3">Alpha/beta hydrolase</fullName>
    </recommendedName>
</protein>
<sequence length="349" mass="39135">MGNILFKISILLILAVACSQHDGTDMVEPVVDNLQGPISRPVSGYGADGTNKVAEIDFPNPQYAGTKVTIFYPEGITSPRPTIFYSHPYGGENKEYNRGLFEFIAKKGYVVVFVPYSTASGVGIDYRYNTLWLGFLKAVTDYPNIIDTKKVGFMGHSFGGGASIGLGYKAFVEKGWGENGRFLFTMAPWYSFQITSEQLKSFPTNTKMITQVYDEDIFNDHRMAIDIFKNNNITNAEKDFYYLKSSTVAGYYYSTGHNLPNSRSAYDAYDYYGVYRILDAMIDYSFNNSLSGKNVALGNGSIEQITMPSYKAEMMTPLEVSDNPTPKYAQSKYEFQCRSLDNPRVLNCD</sequence>
<dbReference type="EMBL" id="JAYFUL010000006">
    <property type="protein sequence ID" value="MEA5257309.1"/>
    <property type="molecule type" value="Genomic_DNA"/>
</dbReference>
<dbReference type="Gene3D" id="3.40.50.1820">
    <property type="entry name" value="alpha/beta hydrolase"/>
    <property type="match status" value="1"/>
</dbReference>